<proteinExistence type="predicted"/>
<protein>
    <submittedName>
        <fullName evidence="2">16533_t:CDS:1</fullName>
    </submittedName>
</protein>
<evidence type="ECO:0000313" key="3">
    <source>
        <dbReference type="Proteomes" id="UP001153678"/>
    </source>
</evidence>
<evidence type="ECO:0000256" key="1">
    <source>
        <dbReference type="SAM" id="MobiDB-lite"/>
    </source>
</evidence>
<gene>
    <name evidence="2" type="ORF">FWILDA_LOCUS17186</name>
</gene>
<evidence type="ECO:0000313" key="2">
    <source>
        <dbReference type="EMBL" id="CAI2195654.1"/>
    </source>
</evidence>
<comment type="caution">
    <text evidence="2">The sequence shown here is derived from an EMBL/GenBank/DDBJ whole genome shotgun (WGS) entry which is preliminary data.</text>
</comment>
<feature type="non-terminal residue" evidence="2">
    <location>
        <position position="1"/>
    </location>
</feature>
<feature type="compositionally biased region" description="Polar residues" evidence="1">
    <location>
        <begin position="33"/>
        <end position="50"/>
    </location>
</feature>
<feature type="region of interest" description="Disordered" evidence="1">
    <location>
        <begin position="1"/>
        <end position="52"/>
    </location>
</feature>
<accession>A0A9W4T7S2</accession>
<dbReference type="AlphaFoldDB" id="A0A9W4T7S2"/>
<dbReference type="OrthoDB" id="2436336at2759"/>
<dbReference type="EMBL" id="CAMKVN010012780">
    <property type="protein sequence ID" value="CAI2195654.1"/>
    <property type="molecule type" value="Genomic_DNA"/>
</dbReference>
<sequence>VDEPSESSKYTTEEDDILDNSSSRNESDDSKSGNNEGSKTFENYTSSNYEPFQDPLETATEALIKYMKLILIEIRGDDFKDFSDLNYLTRKQLRLKDQFIAS</sequence>
<dbReference type="Proteomes" id="UP001153678">
    <property type="component" value="Unassembled WGS sequence"/>
</dbReference>
<feature type="non-terminal residue" evidence="2">
    <location>
        <position position="102"/>
    </location>
</feature>
<name>A0A9W4T7S2_9GLOM</name>
<reference evidence="2" key="1">
    <citation type="submission" date="2022-08" db="EMBL/GenBank/DDBJ databases">
        <authorList>
            <person name="Kallberg Y."/>
            <person name="Tangrot J."/>
            <person name="Rosling A."/>
        </authorList>
    </citation>
    <scope>NUCLEOTIDE SEQUENCE</scope>
    <source>
        <strain evidence="2">Wild A</strain>
    </source>
</reference>
<organism evidence="2 3">
    <name type="scientific">Funneliformis geosporum</name>
    <dbReference type="NCBI Taxonomy" id="1117311"/>
    <lineage>
        <taxon>Eukaryota</taxon>
        <taxon>Fungi</taxon>
        <taxon>Fungi incertae sedis</taxon>
        <taxon>Mucoromycota</taxon>
        <taxon>Glomeromycotina</taxon>
        <taxon>Glomeromycetes</taxon>
        <taxon>Glomerales</taxon>
        <taxon>Glomeraceae</taxon>
        <taxon>Funneliformis</taxon>
    </lineage>
</organism>
<keyword evidence="3" id="KW-1185">Reference proteome</keyword>